<dbReference type="InterPro" id="IPR033738">
    <property type="entry name" value="AsnB_N"/>
</dbReference>
<evidence type="ECO:0000256" key="6">
    <source>
        <dbReference type="ARBA" id="ARBA00022741"/>
    </source>
</evidence>
<evidence type="ECO:0000256" key="10">
    <source>
        <dbReference type="ARBA" id="ARBA00030234"/>
    </source>
</evidence>
<dbReference type="FunFam" id="3.40.50.620:FF:000263">
    <property type="entry name" value="Asparagine synthetase"/>
    <property type="match status" value="1"/>
</dbReference>
<comment type="caution">
    <text evidence="17">The sequence shown here is derived from an EMBL/GenBank/DDBJ whole genome shotgun (WGS) entry which is preliminary data.</text>
</comment>
<evidence type="ECO:0000256" key="1">
    <source>
        <dbReference type="ARBA" id="ARBA00005187"/>
    </source>
</evidence>
<dbReference type="PANTHER" id="PTHR11772:SF23">
    <property type="entry name" value="ASPARAGINE SYNTHETASE [GLUTAMINE-HYDROLYZING]"/>
    <property type="match status" value="1"/>
</dbReference>
<evidence type="ECO:0000256" key="3">
    <source>
        <dbReference type="ARBA" id="ARBA00021389"/>
    </source>
</evidence>
<dbReference type="CDD" id="cd00712">
    <property type="entry name" value="AsnB"/>
    <property type="match status" value="1"/>
</dbReference>
<sequence>MCGIWALFGVTDEGVLHPAVGECFKVARRGPDATRIETVKDLPHSVLAFHRLEINDSAGGMQPMRLKRYPHITLICNGEIYNAFTLRDAHGFEFESRCDVEVIVHLYEKFGAEETARMLDGIFAFALVDTKRRLLHLGRDVFGVLPMFTFSSEGVLGLCSEVKGLQSAAINSKDADISPFPPGHVRTYELGMQGQTSLVSERRFVSIGGSDPVREKGMTLSSDVQANVRKLLKEAVRKRLMTERPIGCLLSGGLDSSLVAALVVESIRETRNGFVHKGCPIQTFCIGMEGSPDVEHARMVAQHLNTEHHEISFTPEEGFQAIRDVIYTLETYDITTIRASVGMYLVAKYVKENTDTAILFSGEGADELCQGYIYFHKAPTPEEADKESRLRLEELYLYDNLRADRSVAAHGLEVRVPFLDKFFTSYYLSLSPEERQPREGIEKYLLRKSFSDRGILPDAVLWRPKEAFSDGVSSKKRPWFEHLQDMIKSKISDSMLSEAGEQFKGVVPATKEAYYYRQVFEELYPGRHSLIPRYWMPKWCDATDPSARVLLHYK</sequence>
<feature type="active site" description="For GATase activity" evidence="13">
    <location>
        <position position="2"/>
    </location>
</feature>
<dbReference type="GO" id="GO:0005524">
    <property type="term" value="F:ATP binding"/>
    <property type="evidence" value="ECO:0007669"/>
    <property type="project" value="UniProtKB-KW"/>
</dbReference>
<feature type="domain" description="Glutamine amidotransferase type-2" evidence="16">
    <location>
        <begin position="2"/>
        <end position="191"/>
    </location>
</feature>
<protein>
    <recommendedName>
        <fullName evidence="3">Asparagine synthetase [glutamine-hydrolyzing]</fullName>
        <ecNumber evidence="2">6.3.5.4</ecNumber>
    </recommendedName>
    <alternativeName>
        <fullName evidence="10">Glutamine-dependent asparagine synthetase</fullName>
    </alternativeName>
</protein>
<dbReference type="NCBIfam" id="TIGR01536">
    <property type="entry name" value="asn_synth_AEB"/>
    <property type="match status" value="1"/>
</dbReference>
<feature type="binding site" evidence="14">
    <location>
        <position position="286"/>
    </location>
    <ligand>
        <name>ATP</name>
        <dbReference type="ChEBI" id="CHEBI:30616"/>
    </ligand>
</feature>
<dbReference type="AlphaFoldDB" id="A0AA35VX58"/>
<comment type="catalytic activity">
    <reaction evidence="11">
        <text>L-aspartate + L-glutamine + ATP + H2O = L-asparagine + L-glutamate + AMP + diphosphate + H(+)</text>
        <dbReference type="Rhea" id="RHEA:12228"/>
        <dbReference type="ChEBI" id="CHEBI:15377"/>
        <dbReference type="ChEBI" id="CHEBI:15378"/>
        <dbReference type="ChEBI" id="CHEBI:29985"/>
        <dbReference type="ChEBI" id="CHEBI:29991"/>
        <dbReference type="ChEBI" id="CHEBI:30616"/>
        <dbReference type="ChEBI" id="CHEBI:33019"/>
        <dbReference type="ChEBI" id="CHEBI:58048"/>
        <dbReference type="ChEBI" id="CHEBI:58359"/>
        <dbReference type="ChEBI" id="CHEBI:456215"/>
        <dbReference type="EC" id="6.3.5.4"/>
    </reaction>
</comment>
<keyword evidence="9 13" id="KW-0315">Glutamine amidotransferase</keyword>
<evidence type="ECO:0000313" key="17">
    <source>
        <dbReference type="EMBL" id="CAI7996813.1"/>
    </source>
</evidence>
<gene>
    <name evidence="17" type="ORF">GBAR_LOCUS1967</name>
</gene>
<keyword evidence="6 12" id="KW-0547">Nucleotide-binding</keyword>
<evidence type="ECO:0000256" key="8">
    <source>
        <dbReference type="ARBA" id="ARBA00022888"/>
    </source>
</evidence>
<evidence type="ECO:0000256" key="13">
    <source>
        <dbReference type="PIRSR" id="PIRSR001589-1"/>
    </source>
</evidence>
<keyword evidence="7 12" id="KW-0067">ATP-binding</keyword>
<dbReference type="Pfam" id="PF13537">
    <property type="entry name" value="GATase_7"/>
    <property type="match status" value="1"/>
</dbReference>
<evidence type="ECO:0000256" key="5">
    <source>
        <dbReference type="ARBA" id="ARBA00022605"/>
    </source>
</evidence>
<keyword evidence="4" id="KW-0436">Ligase</keyword>
<dbReference type="InterPro" id="IPR006426">
    <property type="entry name" value="Asn_synth_AEB"/>
</dbReference>
<dbReference type="InterPro" id="IPR001962">
    <property type="entry name" value="Asn_synthase"/>
</dbReference>
<dbReference type="Gene3D" id="3.60.20.10">
    <property type="entry name" value="Glutamine Phosphoribosylpyrophosphate, subunit 1, domain 1"/>
    <property type="match status" value="1"/>
</dbReference>
<keyword evidence="5 13" id="KW-0028">Amino-acid biosynthesis</keyword>
<feature type="site" description="Important for beta-aspartyl-AMP intermediate formation" evidence="15">
    <location>
        <position position="363"/>
    </location>
</feature>
<dbReference type="EMBL" id="CASHTH010000280">
    <property type="protein sequence ID" value="CAI7996813.1"/>
    <property type="molecule type" value="Genomic_DNA"/>
</dbReference>
<proteinExistence type="predicted"/>
<dbReference type="SUPFAM" id="SSF52402">
    <property type="entry name" value="Adenine nucleotide alpha hydrolases-like"/>
    <property type="match status" value="1"/>
</dbReference>
<organism evidence="17 18">
    <name type="scientific">Geodia barretti</name>
    <name type="common">Barrett's horny sponge</name>
    <dbReference type="NCBI Taxonomy" id="519541"/>
    <lineage>
        <taxon>Eukaryota</taxon>
        <taxon>Metazoa</taxon>
        <taxon>Porifera</taxon>
        <taxon>Demospongiae</taxon>
        <taxon>Heteroscleromorpha</taxon>
        <taxon>Tetractinellida</taxon>
        <taxon>Astrophorina</taxon>
        <taxon>Geodiidae</taxon>
        <taxon>Geodia</taxon>
    </lineage>
</organism>
<dbReference type="CDD" id="cd01991">
    <property type="entry name" value="Asn_synthase_B_C"/>
    <property type="match status" value="1"/>
</dbReference>
<evidence type="ECO:0000256" key="9">
    <source>
        <dbReference type="ARBA" id="ARBA00022962"/>
    </source>
</evidence>
<evidence type="ECO:0000256" key="11">
    <source>
        <dbReference type="ARBA" id="ARBA00048741"/>
    </source>
</evidence>
<dbReference type="PIRSF" id="PIRSF001589">
    <property type="entry name" value="Asn_synthetase_glu-h"/>
    <property type="match status" value="1"/>
</dbReference>
<feature type="binding site" evidence="14">
    <location>
        <position position="249"/>
    </location>
    <ligand>
        <name>ATP</name>
        <dbReference type="ChEBI" id="CHEBI:30616"/>
    </ligand>
</feature>
<comment type="pathway">
    <text evidence="1">Amino-acid biosynthesis; L-asparagine biosynthesis; L-asparagine from L-aspartate (L-Gln route): step 1/1.</text>
</comment>
<dbReference type="GO" id="GO:0004066">
    <property type="term" value="F:asparagine synthase (glutamine-hydrolyzing) activity"/>
    <property type="evidence" value="ECO:0007669"/>
    <property type="project" value="UniProtKB-EC"/>
</dbReference>
<keyword evidence="8 13" id="KW-0061">Asparagine biosynthesis</keyword>
<evidence type="ECO:0000256" key="7">
    <source>
        <dbReference type="ARBA" id="ARBA00022840"/>
    </source>
</evidence>
<evidence type="ECO:0000256" key="14">
    <source>
        <dbReference type="PIRSR" id="PIRSR001589-2"/>
    </source>
</evidence>
<feature type="binding site" evidence="14">
    <location>
        <begin position="361"/>
        <end position="362"/>
    </location>
    <ligand>
        <name>ATP</name>
        <dbReference type="ChEBI" id="CHEBI:30616"/>
    </ligand>
</feature>
<evidence type="ECO:0000256" key="4">
    <source>
        <dbReference type="ARBA" id="ARBA00022598"/>
    </source>
</evidence>
<dbReference type="PROSITE" id="PS51278">
    <property type="entry name" value="GATASE_TYPE_2"/>
    <property type="match status" value="1"/>
</dbReference>
<accession>A0AA35VX58</accession>
<dbReference type="EC" id="6.3.5.4" evidence="2"/>
<dbReference type="GO" id="GO:0005829">
    <property type="term" value="C:cytosol"/>
    <property type="evidence" value="ECO:0007669"/>
    <property type="project" value="TreeGrafter"/>
</dbReference>
<dbReference type="PANTHER" id="PTHR11772">
    <property type="entry name" value="ASPARAGINE SYNTHETASE"/>
    <property type="match status" value="1"/>
</dbReference>
<dbReference type="Pfam" id="PF00733">
    <property type="entry name" value="Asn_synthase"/>
    <property type="match status" value="1"/>
</dbReference>
<evidence type="ECO:0000256" key="15">
    <source>
        <dbReference type="PIRSR" id="PIRSR001589-3"/>
    </source>
</evidence>
<reference evidence="17" key="1">
    <citation type="submission" date="2023-03" db="EMBL/GenBank/DDBJ databases">
        <authorList>
            <person name="Steffen K."/>
            <person name="Cardenas P."/>
        </authorList>
    </citation>
    <scope>NUCLEOTIDE SEQUENCE</scope>
</reference>
<dbReference type="SUPFAM" id="SSF56235">
    <property type="entry name" value="N-terminal nucleophile aminohydrolases (Ntn hydrolases)"/>
    <property type="match status" value="1"/>
</dbReference>
<dbReference type="InterPro" id="IPR029055">
    <property type="entry name" value="Ntn_hydrolases_N"/>
</dbReference>
<name>A0AA35VX58_GEOBA</name>
<evidence type="ECO:0000313" key="18">
    <source>
        <dbReference type="Proteomes" id="UP001174909"/>
    </source>
</evidence>
<dbReference type="Proteomes" id="UP001174909">
    <property type="component" value="Unassembled WGS sequence"/>
</dbReference>
<dbReference type="GO" id="GO:0006529">
    <property type="term" value="P:asparagine biosynthetic process"/>
    <property type="evidence" value="ECO:0007669"/>
    <property type="project" value="UniProtKB-KW"/>
</dbReference>
<evidence type="ECO:0000259" key="16">
    <source>
        <dbReference type="PROSITE" id="PS51278"/>
    </source>
</evidence>
<keyword evidence="18" id="KW-1185">Reference proteome</keyword>
<dbReference type="InterPro" id="IPR050795">
    <property type="entry name" value="Asn_Synthetase"/>
</dbReference>
<evidence type="ECO:0000256" key="2">
    <source>
        <dbReference type="ARBA" id="ARBA00012737"/>
    </source>
</evidence>
<dbReference type="Gene3D" id="3.40.50.620">
    <property type="entry name" value="HUPs"/>
    <property type="match status" value="1"/>
</dbReference>
<dbReference type="InterPro" id="IPR017932">
    <property type="entry name" value="GATase_2_dom"/>
</dbReference>
<dbReference type="InterPro" id="IPR014729">
    <property type="entry name" value="Rossmann-like_a/b/a_fold"/>
</dbReference>
<feature type="binding site" evidence="14">
    <location>
        <position position="99"/>
    </location>
    <ligand>
        <name>L-glutamine</name>
        <dbReference type="ChEBI" id="CHEBI:58359"/>
    </ligand>
</feature>
<evidence type="ECO:0000256" key="12">
    <source>
        <dbReference type="PIRNR" id="PIRNR001589"/>
    </source>
</evidence>